<dbReference type="Proteomes" id="UP001221208">
    <property type="component" value="Unassembled WGS sequence"/>
</dbReference>
<evidence type="ECO:0000256" key="1">
    <source>
        <dbReference type="SAM" id="SignalP"/>
    </source>
</evidence>
<accession>A0ABT5K2K4</accession>
<sequence length="164" mass="18048">MRRHALRRALAAALLCWGASAAAHNYHMGMADVSFNAASGSTEIVHTYTAHDVEALLANLYQRRFDLSDAEDALLLRRYVEQRFAIVAPHGARLAPRWIGLQLDADNIVVFQELERSQLAPGTLIDNQVLTDFLAAQKNTVNVRGGGAVQSFFFDKSSGPQALR</sequence>
<evidence type="ECO:0000313" key="2">
    <source>
        <dbReference type="EMBL" id="MDC8758961.1"/>
    </source>
</evidence>
<dbReference type="RefSeq" id="WP_273671848.1">
    <property type="nucleotide sequence ID" value="NZ_JAQQXR010000005.1"/>
</dbReference>
<organism evidence="2 3">
    <name type="scientific">Janthinobacterium fluminis</name>
    <dbReference type="NCBI Taxonomy" id="2987524"/>
    <lineage>
        <taxon>Bacteria</taxon>
        <taxon>Pseudomonadati</taxon>
        <taxon>Pseudomonadota</taxon>
        <taxon>Betaproteobacteria</taxon>
        <taxon>Burkholderiales</taxon>
        <taxon>Oxalobacteraceae</taxon>
        <taxon>Janthinobacterium</taxon>
    </lineage>
</organism>
<name>A0ABT5K2K4_9BURK</name>
<comment type="caution">
    <text evidence="2">The sequence shown here is derived from an EMBL/GenBank/DDBJ whole genome shotgun (WGS) entry which is preliminary data.</text>
</comment>
<gene>
    <name evidence="2" type="ORF">OIK44_15375</name>
</gene>
<protein>
    <submittedName>
        <fullName evidence="2">Uncharacterized protein</fullName>
    </submittedName>
</protein>
<keyword evidence="1" id="KW-0732">Signal</keyword>
<dbReference type="Pfam" id="PF20420">
    <property type="entry name" value="DUF6702"/>
    <property type="match status" value="1"/>
</dbReference>
<reference evidence="2 3" key="1">
    <citation type="submission" date="2022-10" db="EMBL/GenBank/DDBJ databases">
        <title>Janthinobacterium sp. hw3 Genome sequencing.</title>
        <authorList>
            <person name="Park S."/>
        </authorList>
    </citation>
    <scope>NUCLEOTIDE SEQUENCE [LARGE SCALE GENOMIC DNA]</scope>
    <source>
        <strain evidence="3">hw3</strain>
    </source>
</reference>
<evidence type="ECO:0000313" key="3">
    <source>
        <dbReference type="Proteomes" id="UP001221208"/>
    </source>
</evidence>
<feature type="signal peptide" evidence="1">
    <location>
        <begin position="1"/>
        <end position="21"/>
    </location>
</feature>
<dbReference type="EMBL" id="JAQQXR010000005">
    <property type="protein sequence ID" value="MDC8758961.1"/>
    <property type="molecule type" value="Genomic_DNA"/>
</dbReference>
<dbReference type="InterPro" id="IPR046525">
    <property type="entry name" value="DUF6702"/>
</dbReference>
<keyword evidence="3" id="KW-1185">Reference proteome</keyword>
<feature type="chain" id="PRO_5046941149" evidence="1">
    <location>
        <begin position="22"/>
        <end position="164"/>
    </location>
</feature>
<proteinExistence type="predicted"/>